<gene>
    <name evidence="4" type="ORF">BOW53_13985</name>
</gene>
<dbReference type="PANTHER" id="PTHR43156">
    <property type="entry name" value="STAGE II SPORULATION PROTEIN E-RELATED"/>
    <property type="match status" value="1"/>
</dbReference>
<dbReference type="RefSeq" id="WP_172840358.1">
    <property type="nucleotide sequence ID" value="NZ_MPRL01000072.1"/>
</dbReference>
<dbReference type="SUPFAM" id="SSF52172">
    <property type="entry name" value="CheY-like"/>
    <property type="match status" value="1"/>
</dbReference>
<protein>
    <recommendedName>
        <fullName evidence="3">Response regulatory domain-containing protein</fullName>
    </recommendedName>
</protein>
<dbReference type="InterPro" id="IPR052016">
    <property type="entry name" value="Bact_Sigma-Reg"/>
</dbReference>
<feature type="modified residue" description="4-aspartylphosphate" evidence="2">
    <location>
        <position position="67"/>
    </location>
</feature>
<dbReference type="GO" id="GO:0016791">
    <property type="term" value="F:phosphatase activity"/>
    <property type="evidence" value="ECO:0007669"/>
    <property type="project" value="TreeGrafter"/>
</dbReference>
<dbReference type="EMBL" id="MPRL01000072">
    <property type="protein sequence ID" value="OOZ38813.1"/>
    <property type="molecule type" value="Genomic_DNA"/>
</dbReference>
<dbReference type="PANTHER" id="PTHR43156:SF2">
    <property type="entry name" value="STAGE II SPORULATION PROTEIN E"/>
    <property type="match status" value="1"/>
</dbReference>
<dbReference type="SUPFAM" id="SSF55874">
    <property type="entry name" value="ATPase domain of HSP90 chaperone/DNA topoisomerase II/histidine kinase"/>
    <property type="match status" value="1"/>
</dbReference>
<dbReference type="InterPro" id="IPR011006">
    <property type="entry name" value="CheY-like_superfamily"/>
</dbReference>
<dbReference type="Gene3D" id="3.40.50.2300">
    <property type="match status" value="1"/>
</dbReference>
<evidence type="ECO:0000256" key="1">
    <source>
        <dbReference type="ARBA" id="ARBA00022801"/>
    </source>
</evidence>
<accession>A0A1T2L130</accession>
<dbReference type="CDD" id="cd16936">
    <property type="entry name" value="HATPase_RsbW-like"/>
    <property type="match status" value="1"/>
</dbReference>
<keyword evidence="2" id="KW-0597">Phosphoprotein</keyword>
<keyword evidence="1" id="KW-0378">Hydrolase</keyword>
<dbReference type="Pfam" id="PF00072">
    <property type="entry name" value="Response_reg"/>
    <property type="match status" value="1"/>
</dbReference>
<dbReference type="InterPro" id="IPR036457">
    <property type="entry name" value="PPM-type-like_dom_sf"/>
</dbReference>
<dbReference type="PROSITE" id="PS50110">
    <property type="entry name" value="RESPONSE_REGULATORY"/>
    <property type="match status" value="1"/>
</dbReference>
<dbReference type="SMART" id="SM00448">
    <property type="entry name" value="REC"/>
    <property type="match status" value="1"/>
</dbReference>
<organism evidence="4 5">
    <name type="scientific">Solemya pervernicosa gill symbiont</name>
    <dbReference type="NCBI Taxonomy" id="642797"/>
    <lineage>
        <taxon>Bacteria</taxon>
        <taxon>Pseudomonadati</taxon>
        <taxon>Pseudomonadota</taxon>
        <taxon>Gammaproteobacteria</taxon>
        <taxon>sulfur-oxidizing symbionts</taxon>
    </lineage>
</organism>
<evidence type="ECO:0000313" key="5">
    <source>
        <dbReference type="Proteomes" id="UP000191110"/>
    </source>
</evidence>
<dbReference type="InterPro" id="IPR001932">
    <property type="entry name" value="PPM-type_phosphatase-like_dom"/>
</dbReference>
<dbReference type="Pfam" id="PF07228">
    <property type="entry name" value="SpoIIE"/>
    <property type="match status" value="1"/>
</dbReference>
<comment type="caution">
    <text evidence="4">The sequence shown here is derived from an EMBL/GenBank/DDBJ whole genome shotgun (WGS) entry which is preliminary data.</text>
</comment>
<keyword evidence="5" id="KW-1185">Reference proteome</keyword>
<dbReference type="GO" id="GO:0000160">
    <property type="term" value="P:phosphorelay signal transduction system"/>
    <property type="evidence" value="ECO:0007669"/>
    <property type="project" value="InterPro"/>
</dbReference>
<evidence type="ECO:0000256" key="2">
    <source>
        <dbReference type="PROSITE-ProRule" id="PRU00169"/>
    </source>
</evidence>
<dbReference type="InterPro" id="IPR036890">
    <property type="entry name" value="HATPase_C_sf"/>
</dbReference>
<dbReference type="SMART" id="SM00331">
    <property type="entry name" value="PP2C_SIG"/>
    <property type="match status" value="1"/>
</dbReference>
<dbReference type="Gene3D" id="3.60.40.10">
    <property type="entry name" value="PPM-type phosphatase domain"/>
    <property type="match status" value="1"/>
</dbReference>
<evidence type="ECO:0000259" key="3">
    <source>
        <dbReference type="PROSITE" id="PS50110"/>
    </source>
</evidence>
<name>A0A1T2L130_9GAMM</name>
<dbReference type="AlphaFoldDB" id="A0A1T2L130"/>
<dbReference type="InterPro" id="IPR003594">
    <property type="entry name" value="HATPase_dom"/>
</dbReference>
<dbReference type="Proteomes" id="UP000191110">
    <property type="component" value="Unassembled WGS sequence"/>
</dbReference>
<reference evidence="4 5" key="1">
    <citation type="submission" date="2016-11" db="EMBL/GenBank/DDBJ databases">
        <title>Mixed transmission modes and dynamic genome evolution in an obligate animal-bacterial symbiosis.</title>
        <authorList>
            <person name="Russell S.L."/>
            <person name="Corbett-Detig R.B."/>
            <person name="Cavanaugh C.M."/>
        </authorList>
    </citation>
    <scope>NUCLEOTIDE SEQUENCE [LARGE SCALE GENOMIC DNA]</scope>
    <source>
        <strain evidence="4">Sveles-Q1</strain>
    </source>
</reference>
<evidence type="ECO:0000313" key="4">
    <source>
        <dbReference type="EMBL" id="OOZ38813.1"/>
    </source>
</evidence>
<dbReference type="Gene3D" id="3.30.565.10">
    <property type="entry name" value="Histidine kinase-like ATPase, C-terminal domain"/>
    <property type="match status" value="1"/>
</dbReference>
<proteinExistence type="predicted"/>
<dbReference type="InterPro" id="IPR001789">
    <property type="entry name" value="Sig_transdc_resp-reg_receiver"/>
</dbReference>
<feature type="domain" description="Response regulatory" evidence="3">
    <location>
        <begin position="18"/>
        <end position="134"/>
    </location>
</feature>
<dbReference type="Pfam" id="PF13581">
    <property type="entry name" value="HATPase_c_2"/>
    <property type="match status" value="1"/>
</dbReference>
<sequence>MEGSTNGASSPDEAPPLKILIVDDDQTNRLVLEAILKKYGFQILAADDGSSAVTLFKQQQPDLVLMDVMMPIMDGYEATRQIKAISVDRFVPIIFLTALNDEKALAECVSCGGDDFLTKPYNHVILKAKIDALMRMRELYIEVKAQKDELSYHHERLRREHEIAERVFANVIKPTAFSVPNIKHMLSPMAMANGDMLLVGQKPSSDYHYLLGDFTGHGLSAAIGALPVSDIFYTMTRKGFHISDIAAEINRKLKLILPTGMFFAACLVEFDHKKGAVSIWNGGIPDLLLCDEKGITRKVAAQHLPLGVLNDGQFDRAMDRFEVVGENRIYIYSDGIIESTNEAGEMFGQQRFDAAFTSTRDPSSWFETIQASLEQFRGSAPQSDDLTLLEIHCNAVENALAGTKQPAVVHATAEASEWGFVVELGASALRMLDPKPMLTQMLVDIQGLEEHRERLYMVLTELYANALEHGLLKLDSALKRTENGFIEYYTKREAALLSLEEGWIKIDISHQPDETGGRLTIRLEDSGDGFSVDDAPAALEGNLALCGRGVELVRSLCETVTYHGNGNCVEAIYKWEG</sequence>